<evidence type="ECO:0000256" key="4">
    <source>
        <dbReference type="ARBA" id="ARBA00022989"/>
    </source>
</evidence>
<evidence type="ECO:0000256" key="5">
    <source>
        <dbReference type="ARBA" id="ARBA00023136"/>
    </source>
</evidence>
<keyword evidence="3 7" id="KW-0812">Transmembrane</keyword>
<evidence type="ECO:0000259" key="9">
    <source>
        <dbReference type="Pfam" id="PF10708"/>
    </source>
</evidence>
<dbReference type="InterPro" id="IPR018929">
    <property type="entry name" value="DUF2510"/>
</dbReference>
<dbReference type="InterPro" id="IPR051791">
    <property type="entry name" value="Pra-immunoreactive"/>
</dbReference>
<keyword evidence="5 7" id="KW-0472">Membrane</keyword>
<reference evidence="10 11" key="1">
    <citation type="submission" date="2020-08" db="EMBL/GenBank/DDBJ databases">
        <title>The Agave Microbiome: Exploring the role of microbial communities in plant adaptations to desert environments.</title>
        <authorList>
            <person name="Partida-Martinez L.P."/>
        </authorList>
    </citation>
    <scope>NUCLEOTIDE SEQUENCE [LARGE SCALE GENOMIC DNA]</scope>
    <source>
        <strain evidence="10 11">AS2.23</strain>
    </source>
</reference>
<dbReference type="RefSeq" id="WP_183391971.1">
    <property type="nucleotide sequence ID" value="NZ_JACHVY010000002.1"/>
</dbReference>
<keyword evidence="4 7" id="KW-1133">Transmembrane helix</keyword>
<comment type="subcellular location">
    <subcellularLocation>
        <location evidence="1">Cell membrane</location>
        <topology evidence="1">Multi-pass membrane protein</topology>
    </subcellularLocation>
</comment>
<dbReference type="AlphaFoldDB" id="A0A7W4XXM7"/>
<feature type="domain" description="RDD" evidence="8">
    <location>
        <begin position="99"/>
        <end position="251"/>
    </location>
</feature>
<organism evidence="10 11">
    <name type="scientific">Kineococcus radiotolerans</name>
    <dbReference type="NCBI Taxonomy" id="131568"/>
    <lineage>
        <taxon>Bacteria</taxon>
        <taxon>Bacillati</taxon>
        <taxon>Actinomycetota</taxon>
        <taxon>Actinomycetes</taxon>
        <taxon>Kineosporiales</taxon>
        <taxon>Kineosporiaceae</taxon>
        <taxon>Kineococcus</taxon>
    </lineage>
</organism>
<evidence type="ECO:0000313" key="11">
    <source>
        <dbReference type="Proteomes" id="UP000533269"/>
    </source>
</evidence>
<dbReference type="Pfam" id="PF06271">
    <property type="entry name" value="RDD"/>
    <property type="match status" value="1"/>
</dbReference>
<dbReference type="EMBL" id="JACHVY010000002">
    <property type="protein sequence ID" value="MBB2902103.1"/>
    <property type="molecule type" value="Genomic_DNA"/>
</dbReference>
<dbReference type="GO" id="GO:0005886">
    <property type="term" value="C:plasma membrane"/>
    <property type="evidence" value="ECO:0007669"/>
    <property type="project" value="UniProtKB-SubCell"/>
</dbReference>
<protein>
    <submittedName>
        <fullName evidence="10">Putative RDD family membrane protein YckC</fullName>
    </submittedName>
</protein>
<evidence type="ECO:0000256" key="6">
    <source>
        <dbReference type="SAM" id="MobiDB-lite"/>
    </source>
</evidence>
<dbReference type="Proteomes" id="UP000533269">
    <property type="component" value="Unassembled WGS sequence"/>
</dbReference>
<accession>A0A7W4XXM7</accession>
<sequence length="258" mass="28029">MSTPAGWYPDPSAPSATHDPAGAQLRWWDGGRWTEHVHRNTPGPSLTKAPHPGPRPAAPHDPYAAQHDPYGAPRPAYPPSQYPLPGVKAIATPDGQALGGLGARLLARIVDLLLTTLIAVAAGWSSLRTMSTLYAEALEGVSRTGDTSAVFALLENAGFAAASQTWTLVLLAVSAAYTILTVRFAGATPGKLLLRLRVRDWERPGLPSWGQAIVRWLGSDLLGQLLILWYLLDFLWPCWDQRRQALHDKMGRTVVVKR</sequence>
<evidence type="ECO:0000256" key="1">
    <source>
        <dbReference type="ARBA" id="ARBA00004651"/>
    </source>
</evidence>
<evidence type="ECO:0000256" key="3">
    <source>
        <dbReference type="ARBA" id="ARBA00022692"/>
    </source>
</evidence>
<reference evidence="10 11" key="2">
    <citation type="submission" date="2020-08" db="EMBL/GenBank/DDBJ databases">
        <authorList>
            <person name="Partida-Martinez L."/>
            <person name="Huntemann M."/>
            <person name="Clum A."/>
            <person name="Wang J."/>
            <person name="Palaniappan K."/>
            <person name="Ritter S."/>
            <person name="Chen I.-M."/>
            <person name="Stamatis D."/>
            <person name="Reddy T."/>
            <person name="O'Malley R."/>
            <person name="Daum C."/>
            <person name="Shapiro N."/>
            <person name="Ivanova N."/>
            <person name="Kyrpides N."/>
            <person name="Woyke T."/>
        </authorList>
    </citation>
    <scope>NUCLEOTIDE SEQUENCE [LARGE SCALE GENOMIC DNA]</scope>
    <source>
        <strain evidence="10 11">AS2.23</strain>
    </source>
</reference>
<dbReference type="InterPro" id="IPR010432">
    <property type="entry name" value="RDD"/>
</dbReference>
<dbReference type="PANTHER" id="PTHR36115:SF6">
    <property type="entry name" value="PROLINE-RICH ANTIGEN HOMOLOG"/>
    <property type="match status" value="1"/>
</dbReference>
<evidence type="ECO:0000256" key="2">
    <source>
        <dbReference type="ARBA" id="ARBA00022475"/>
    </source>
</evidence>
<proteinExistence type="predicted"/>
<feature type="domain" description="DUF2510" evidence="9">
    <location>
        <begin position="5"/>
        <end position="44"/>
    </location>
</feature>
<dbReference type="Pfam" id="PF10708">
    <property type="entry name" value="DUF2510"/>
    <property type="match status" value="1"/>
</dbReference>
<dbReference type="PANTHER" id="PTHR36115">
    <property type="entry name" value="PROLINE-RICH ANTIGEN HOMOLOG-RELATED"/>
    <property type="match status" value="1"/>
</dbReference>
<feature type="transmembrane region" description="Helical" evidence="7">
    <location>
        <begin position="105"/>
        <end position="124"/>
    </location>
</feature>
<name>A0A7W4XXM7_KINRA</name>
<comment type="caution">
    <text evidence="10">The sequence shown here is derived from an EMBL/GenBank/DDBJ whole genome shotgun (WGS) entry which is preliminary data.</text>
</comment>
<evidence type="ECO:0000256" key="7">
    <source>
        <dbReference type="SAM" id="Phobius"/>
    </source>
</evidence>
<evidence type="ECO:0000313" key="10">
    <source>
        <dbReference type="EMBL" id="MBB2902103.1"/>
    </source>
</evidence>
<feature type="transmembrane region" description="Helical" evidence="7">
    <location>
        <begin position="166"/>
        <end position="186"/>
    </location>
</feature>
<keyword evidence="2" id="KW-1003">Cell membrane</keyword>
<evidence type="ECO:0000259" key="8">
    <source>
        <dbReference type="Pfam" id="PF06271"/>
    </source>
</evidence>
<feature type="region of interest" description="Disordered" evidence="6">
    <location>
        <begin position="1"/>
        <end position="74"/>
    </location>
</feature>
<gene>
    <name evidence="10" type="ORF">FHR75_002918</name>
</gene>